<dbReference type="PANTHER" id="PTHR42755:SF1">
    <property type="entry name" value="3-DEOXY-D-MANNO-OCTULOSONIC ACID TRANSFERASE, MITOCHONDRIAL-RELATED"/>
    <property type="match status" value="1"/>
</dbReference>
<dbReference type="SUPFAM" id="SSF53756">
    <property type="entry name" value="UDP-Glycosyltransferase/glycogen phosphorylase"/>
    <property type="match status" value="1"/>
</dbReference>
<sequence length="247" mass="26576">MSGLLSAYRWASRAAYLPAAPLLRARAGRTPRGFLAGRLGLEAGEPLRPDLWIHAVSVGEVAVAEAVVAALDRRGGGLDIVVSCGTPAGWDRARDRLGGRCRVVGYPLDFPQVVARALRRLRPRVYAAVEAELWPNLLLSVRRSGARTVLLNGRISARSYPAYRRIRSLTRPLLQGFDRVCAISGRHAERLQALGAPPDRVVVTGNAKFEGLLDRPDPGAAAAVRSRLGVEGAVPVWVAGSLRKGEE</sequence>
<dbReference type="AlphaFoldDB" id="A0A6N9TK50"/>
<keyword evidence="4" id="KW-0448">Lipopolysaccharide biosynthesis</keyword>
<keyword evidence="4" id="KW-1003">Cell membrane</keyword>
<evidence type="ECO:0000256" key="4">
    <source>
        <dbReference type="RuleBase" id="RU365103"/>
    </source>
</evidence>
<feature type="site" description="Transition state stabilizer" evidence="3">
    <location>
        <position position="208"/>
    </location>
</feature>
<dbReference type="GO" id="GO:0043842">
    <property type="term" value="F:Kdo transferase activity"/>
    <property type="evidence" value="ECO:0007669"/>
    <property type="project" value="UniProtKB-EC"/>
</dbReference>
<accession>A0A6N9TK50</accession>
<feature type="non-terminal residue" evidence="6">
    <location>
        <position position="247"/>
    </location>
</feature>
<evidence type="ECO:0000256" key="1">
    <source>
        <dbReference type="ARBA" id="ARBA00022679"/>
    </source>
</evidence>
<comment type="subcellular location">
    <subcellularLocation>
        <location evidence="4">Cell membrane</location>
    </subcellularLocation>
</comment>
<dbReference type="Pfam" id="PF04413">
    <property type="entry name" value="Glycos_transf_N"/>
    <property type="match status" value="1"/>
</dbReference>
<evidence type="ECO:0000256" key="2">
    <source>
        <dbReference type="PIRSR" id="PIRSR639901-1"/>
    </source>
</evidence>
<keyword evidence="1 4" id="KW-0808">Transferase</keyword>
<dbReference type="InterPro" id="IPR007507">
    <property type="entry name" value="Glycos_transf_N"/>
</dbReference>
<dbReference type="GO" id="GO:0005886">
    <property type="term" value="C:plasma membrane"/>
    <property type="evidence" value="ECO:0007669"/>
    <property type="project" value="UniProtKB-SubCell"/>
</dbReference>
<dbReference type="InterPro" id="IPR038107">
    <property type="entry name" value="Glycos_transf_N_sf"/>
</dbReference>
<evidence type="ECO:0000313" key="7">
    <source>
        <dbReference type="Proteomes" id="UP000469346"/>
    </source>
</evidence>
<dbReference type="GO" id="GO:0009244">
    <property type="term" value="P:lipopolysaccharide core region biosynthetic process"/>
    <property type="evidence" value="ECO:0007669"/>
    <property type="project" value="UniProtKB-UniRule"/>
</dbReference>
<dbReference type="RefSeq" id="WP_163297795.1">
    <property type="nucleotide sequence ID" value="NZ_JAAGRR010000011.1"/>
</dbReference>
<protein>
    <recommendedName>
        <fullName evidence="4">3-deoxy-D-manno-octulosonic acid transferase</fullName>
        <shortName evidence="4">Kdo transferase</shortName>
        <ecNumber evidence="4">2.4.99.12</ecNumber>
    </recommendedName>
    <alternativeName>
        <fullName evidence="4">Lipid IV(A) 3-deoxy-D-manno-octulosonic acid transferase</fullName>
    </alternativeName>
</protein>
<comment type="similarity">
    <text evidence="4">Belongs to the glycosyltransferase group 1 family.</text>
</comment>
<feature type="domain" description="3-deoxy-D-manno-octulosonic-acid transferase N-terminal" evidence="5">
    <location>
        <begin position="38"/>
        <end position="210"/>
    </location>
</feature>
<gene>
    <name evidence="6" type="ORF">G3N55_02080</name>
</gene>
<dbReference type="Proteomes" id="UP000469346">
    <property type="component" value="Unassembled WGS sequence"/>
</dbReference>
<organism evidence="6 7">
    <name type="scientific">Dissulfurirhabdus thermomarina</name>
    <dbReference type="NCBI Taxonomy" id="1765737"/>
    <lineage>
        <taxon>Bacteria</taxon>
        <taxon>Deltaproteobacteria</taxon>
        <taxon>Dissulfurirhabdaceae</taxon>
        <taxon>Dissulfurirhabdus</taxon>
    </lineage>
</organism>
<proteinExistence type="inferred from homology"/>
<keyword evidence="7" id="KW-1185">Reference proteome</keyword>
<name>A0A6N9TK50_DISTH</name>
<evidence type="ECO:0000313" key="6">
    <source>
        <dbReference type="EMBL" id="NDY41641.1"/>
    </source>
</evidence>
<dbReference type="Gene3D" id="3.40.50.11720">
    <property type="entry name" value="3-Deoxy-D-manno-octulosonic-acid transferase, N-terminal domain"/>
    <property type="match status" value="1"/>
</dbReference>
<feature type="active site" description="Proton acceptor" evidence="2">
    <location>
        <position position="60"/>
    </location>
</feature>
<keyword evidence="4" id="KW-0472">Membrane</keyword>
<dbReference type="EMBL" id="JAAGRR010000011">
    <property type="protein sequence ID" value="NDY41641.1"/>
    <property type="molecule type" value="Genomic_DNA"/>
</dbReference>
<feature type="site" description="Transition state stabilizer" evidence="3">
    <location>
        <position position="130"/>
    </location>
</feature>
<comment type="function">
    <text evidence="4">Involved in lipopolysaccharide (LPS) biosynthesis. Catalyzes the transfer of 3-deoxy-D-manno-octulosonate (Kdo) residue(s) from CMP-Kdo to lipid IV(A), the tetraacyldisaccharide-1,4'-bisphosphate precursor of lipid A.</text>
</comment>
<dbReference type="PANTHER" id="PTHR42755">
    <property type="entry name" value="3-DEOXY-MANNO-OCTULOSONATE CYTIDYLYLTRANSFERASE"/>
    <property type="match status" value="1"/>
</dbReference>
<comment type="pathway">
    <text evidence="4">Bacterial outer membrane biogenesis; LPS core biosynthesis.</text>
</comment>
<dbReference type="GO" id="GO:0009245">
    <property type="term" value="P:lipid A biosynthetic process"/>
    <property type="evidence" value="ECO:0007669"/>
    <property type="project" value="TreeGrafter"/>
</dbReference>
<dbReference type="UniPathway" id="UPA00958"/>
<evidence type="ECO:0000256" key="3">
    <source>
        <dbReference type="PIRSR" id="PIRSR639901-2"/>
    </source>
</evidence>
<evidence type="ECO:0000259" key="5">
    <source>
        <dbReference type="Pfam" id="PF04413"/>
    </source>
</evidence>
<dbReference type="InterPro" id="IPR039901">
    <property type="entry name" value="Kdotransferase"/>
</dbReference>
<comment type="caution">
    <text evidence="6">The sequence shown here is derived from an EMBL/GenBank/DDBJ whole genome shotgun (WGS) entry which is preliminary data.</text>
</comment>
<reference evidence="6 7" key="1">
    <citation type="submission" date="2020-02" db="EMBL/GenBank/DDBJ databases">
        <title>Comparative genomics of sulfur disproportionating microorganisms.</title>
        <authorList>
            <person name="Ward L.M."/>
            <person name="Bertran E."/>
            <person name="Johnston D.T."/>
        </authorList>
    </citation>
    <scope>NUCLEOTIDE SEQUENCE [LARGE SCALE GENOMIC DNA]</scope>
    <source>
        <strain evidence="6 7">DSM 100025</strain>
    </source>
</reference>
<comment type="catalytic activity">
    <reaction evidence="4">
        <text>lipid IVA (E. coli) + CMP-3-deoxy-beta-D-manno-octulosonate = alpha-Kdo-(2-&gt;6)-lipid IVA (E. coli) + CMP + H(+)</text>
        <dbReference type="Rhea" id="RHEA:28066"/>
        <dbReference type="ChEBI" id="CHEBI:15378"/>
        <dbReference type="ChEBI" id="CHEBI:58603"/>
        <dbReference type="ChEBI" id="CHEBI:60364"/>
        <dbReference type="ChEBI" id="CHEBI:60377"/>
        <dbReference type="ChEBI" id="CHEBI:85987"/>
        <dbReference type="EC" id="2.4.99.12"/>
    </reaction>
</comment>
<dbReference type="EC" id="2.4.99.12" evidence="4"/>